<name>A0A1L8WL85_9ENTE</name>
<organism evidence="4 5">
    <name type="scientific">Enterococcus ratti</name>
    <dbReference type="NCBI Taxonomy" id="150033"/>
    <lineage>
        <taxon>Bacteria</taxon>
        <taxon>Bacillati</taxon>
        <taxon>Bacillota</taxon>
        <taxon>Bacilli</taxon>
        <taxon>Lactobacillales</taxon>
        <taxon>Enterococcaceae</taxon>
        <taxon>Enterococcus</taxon>
    </lineage>
</organism>
<feature type="region of interest" description="Disordered" evidence="1">
    <location>
        <begin position="27"/>
        <end position="54"/>
    </location>
</feature>
<feature type="domain" description="MapZ extracellular C-terminal" evidence="3">
    <location>
        <begin position="602"/>
        <end position="695"/>
    </location>
</feature>
<dbReference type="InterPro" id="IPR041295">
    <property type="entry name" value="MapZ_EC1"/>
</dbReference>
<dbReference type="RefSeq" id="WP_071855317.1">
    <property type="nucleotide sequence ID" value="NZ_JXLB01000009.1"/>
</dbReference>
<dbReference type="STRING" id="150033.RV14_GL002330"/>
<dbReference type="Proteomes" id="UP000182152">
    <property type="component" value="Unassembled WGS sequence"/>
</dbReference>
<evidence type="ECO:0000259" key="3">
    <source>
        <dbReference type="Pfam" id="PF18708"/>
    </source>
</evidence>
<feature type="region of interest" description="Disordered" evidence="1">
    <location>
        <begin position="179"/>
        <end position="316"/>
    </location>
</feature>
<feature type="compositionally biased region" description="Basic and acidic residues" evidence="1">
    <location>
        <begin position="553"/>
        <end position="578"/>
    </location>
</feature>
<dbReference type="AlphaFoldDB" id="A0A1L8WL85"/>
<keyword evidence="5" id="KW-1185">Reference proteome</keyword>
<evidence type="ECO:0008006" key="6">
    <source>
        <dbReference type="Google" id="ProtNLM"/>
    </source>
</evidence>
<feature type="compositionally biased region" description="Basic and acidic residues" evidence="1">
    <location>
        <begin position="78"/>
        <end position="92"/>
    </location>
</feature>
<dbReference type="Pfam" id="PF18041">
    <property type="entry name" value="MapZ_EC1"/>
    <property type="match status" value="1"/>
</dbReference>
<feature type="compositionally biased region" description="Polar residues" evidence="1">
    <location>
        <begin position="586"/>
        <end position="617"/>
    </location>
</feature>
<feature type="compositionally biased region" description="Basic and acidic residues" evidence="1">
    <location>
        <begin position="201"/>
        <end position="235"/>
    </location>
</feature>
<feature type="region of interest" description="Disordered" evidence="1">
    <location>
        <begin position="78"/>
        <end position="99"/>
    </location>
</feature>
<dbReference type="OrthoDB" id="2199073at2"/>
<feature type="compositionally biased region" description="Basic and acidic residues" evidence="1">
    <location>
        <begin position="267"/>
        <end position="292"/>
    </location>
</feature>
<dbReference type="EMBL" id="JXLB01000009">
    <property type="protein sequence ID" value="OJG81787.1"/>
    <property type="molecule type" value="Genomic_DNA"/>
</dbReference>
<dbReference type="InterPro" id="IPR040532">
    <property type="entry name" value="MapZ_C2"/>
</dbReference>
<evidence type="ECO:0000259" key="2">
    <source>
        <dbReference type="Pfam" id="PF18041"/>
    </source>
</evidence>
<feature type="domain" description="MapZ extracellular" evidence="2">
    <location>
        <begin position="365"/>
        <end position="484"/>
    </location>
</feature>
<evidence type="ECO:0000313" key="4">
    <source>
        <dbReference type="EMBL" id="OJG81787.1"/>
    </source>
</evidence>
<reference evidence="4 5" key="1">
    <citation type="submission" date="2014-12" db="EMBL/GenBank/DDBJ databases">
        <title>Draft genome sequences of 29 type strains of Enterococci.</title>
        <authorList>
            <person name="Zhong Z."/>
            <person name="Sun Z."/>
            <person name="Liu W."/>
            <person name="Zhang W."/>
            <person name="Zhang H."/>
        </authorList>
    </citation>
    <scope>NUCLEOTIDE SEQUENCE [LARGE SCALE GENOMIC DNA]</scope>
    <source>
        <strain evidence="4 5">DSM 15687</strain>
    </source>
</reference>
<evidence type="ECO:0000313" key="5">
    <source>
        <dbReference type="Proteomes" id="UP000182152"/>
    </source>
</evidence>
<accession>A0A1L8WL85</accession>
<feature type="region of interest" description="Disordered" evidence="1">
    <location>
        <begin position="553"/>
        <end position="618"/>
    </location>
</feature>
<sequence>MIKKCPTCGSEKIQGELICPDCGHQIQEDDQHTSEEKKNLDQMDSSKEVFPDTELNDPIEWSELTDLPLESVMELFKEDSTVNEEQKTDQKSISETNTIANQKHVSKIEETNLKESVEAPPENEIKTKQQKQVADLKEFVDQENENSILSAYIKAHREDTTEEHAEELMRMIKEELVSKASKEAHSQQIKLAVNRTESNSEQEKKVGSKARRDLLKPSSQVDKDTRSNKTEKLVEPNDTVESTDKKRNSLTKESQIKIEEAENFSSVERKSEKAAPILEKDYSQTDSKKFSDEASCGGNLSSEEEHSDEPNNDLLMKETKPTEYVASEILPKKSKKGLYITLGVALLFGLGGWAYYDHYQNVQAQIVAQEEAQKRKVTKLSQALAAFYTDDSRQFIYTSMINQDLSKLRISLNEVKKAKEYTELVKIYQDIQTKIKEIQRINELFTAPVILDDHLAKEPKLKEDRKVQSMTTVDTAFGQLIKQAEEEADKQYKQLQVAKEKLKTIYNNKVDNVTRKQYDEVKNEVAKVKNEKLAVSLNDSLKKVEEQLTAKEKKEAQQKEEARKAKKAVEEARKKEEAVPQADAQILQQTRTPSTVNSGNQPILSTRESDVSDTGNPAWNWAPGVKQRVIDTCIQRGYIVEGDYTLEKARIENGEGYYNLYATSTKSALMNGIGESALPFYIVTINCKTGWFAGNGSQ</sequence>
<feature type="compositionally biased region" description="Basic and acidic residues" evidence="1">
    <location>
        <begin position="27"/>
        <end position="50"/>
    </location>
</feature>
<gene>
    <name evidence="4" type="ORF">RV14_GL002330</name>
</gene>
<evidence type="ECO:0000256" key="1">
    <source>
        <dbReference type="SAM" id="MobiDB-lite"/>
    </source>
</evidence>
<protein>
    <recommendedName>
        <fullName evidence="6">TFIIB-type zinc ribbon-containing protein</fullName>
    </recommendedName>
</protein>
<proteinExistence type="predicted"/>
<dbReference type="Pfam" id="PF18708">
    <property type="entry name" value="MapZ_C2"/>
    <property type="match status" value="1"/>
</dbReference>
<comment type="caution">
    <text evidence="4">The sequence shown here is derived from an EMBL/GenBank/DDBJ whole genome shotgun (WGS) entry which is preliminary data.</text>
</comment>